<protein>
    <submittedName>
        <fullName evidence="2">Uncharacterized protein</fullName>
    </submittedName>
</protein>
<feature type="compositionally biased region" description="Basic residues" evidence="1">
    <location>
        <begin position="1"/>
        <end position="14"/>
    </location>
</feature>
<evidence type="ECO:0000256" key="1">
    <source>
        <dbReference type="SAM" id="MobiDB-lite"/>
    </source>
</evidence>
<evidence type="ECO:0000313" key="2">
    <source>
        <dbReference type="EMBL" id="KAF6475006.1"/>
    </source>
</evidence>
<reference evidence="2 3" key="1">
    <citation type="journal article" date="2020" name="Nature">
        <title>Six reference-quality genomes reveal evolution of bat adaptations.</title>
        <authorList>
            <person name="Jebb D."/>
            <person name="Huang Z."/>
            <person name="Pippel M."/>
            <person name="Hughes G.M."/>
            <person name="Lavrichenko K."/>
            <person name="Devanna P."/>
            <person name="Winkler S."/>
            <person name="Jermiin L.S."/>
            <person name="Skirmuntt E.C."/>
            <person name="Katzourakis A."/>
            <person name="Burkitt-Gray L."/>
            <person name="Ray D.A."/>
            <person name="Sullivan K.A.M."/>
            <person name="Roscito J.G."/>
            <person name="Kirilenko B.M."/>
            <person name="Davalos L.M."/>
            <person name="Corthals A.P."/>
            <person name="Power M.L."/>
            <person name="Jones G."/>
            <person name="Ransome R.D."/>
            <person name="Dechmann D.K.N."/>
            <person name="Locatelli A.G."/>
            <person name="Puechmaille S.J."/>
            <person name="Fedrigo O."/>
            <person name="Jarvis E.D."/>
            <person name="Hiller M."/>
            <person name="Vernes S.C."/>
            <person name="Myers E.W."/>
            <person name="Teeling E.C."/>
        </authorList>
    </citation>
    <scope>NUCLEOTIDE SEQUENCE [LARGE SCALE GENOMIC DNA]</scope>
    <source>
        <strain evidence="2">MRouAeg1</strain>
        <tissue evidence="2">Muscle</tissue>
    </source>
</reference>
<dbReference type="EMBL" id="JACASE010000004">
    <property type="protein sequence ID" value="KAF6475006.1"/>
    <property type="molecule type" value="Genomic_DNA"/>
</dbReference>
<comment type="caution">
    <text evidence="2">The sequence shown here is derived from an EMBL/GenBank/DDBJ whole genome shotgun (WGS) entry which is preliminary data.</text>
</comment>
<proteinExistence type="predicted"/>
<evidence type="ECO:0000313" key="3">
    <source>
        <dbReference type="Proteomes" id="UP000593571"/>
    </source>
</evidence>
<keyword evidence="3" id="KW-1185">Reference proteome</keyword>
<dbReference type="Proteomes" id="UP000593571">
    <property type="component" value="Unassembled WGS sequence"/>
</dbReference>
<sequence>MRWRRWRKTKRKRSQTPTTNHARSRPSPPRQAWLLPGRPGFFSPPSLFLLFWPLFKAPAGPGRYFLITAVTCFSLGDVTVTQRTHSADPSAAPWPFPGKPRRREGGGSLCSCSCLRALDPPLQAALTLTWLYCDSPLCGWAVRAPSSDTRGLRKGQEVRPGEDCLGVLS</sequence>
<gene>
    <name evidence="2" type="ORF">HJG63_011099</name>
</gene>
<dbReference type="AlphaFoldDB" id="A0A7J8HRL2"/>
<organism evidence="2 3">
    <name type="scientific">Rousettus aegyptiacus</name>
    <name type="common">Egyptian fruit bat</name>
    <name type="synonym">Pteropus aegyptiacus</name>
    <dbReference type="NCBI Taxonomy" id="9407"/>
    <lineage>
        <taxon>Eukaryota</taxon>
        <taxon>Metazoa</taxon>
        <taxon>Chordata</taxon>
        <taxon>Craniata</taxon>
        <taxon>Vertebrata</taxon>
        <taxon>Euteleostomi</taxon>
        <taxon>Mammalia</taxon>
        <taxon>Eutheria</taxon>
        <taxon>Laurasiatheria</taxon>
        <taxon>Chiroptera</taxon>
        <taxon>Yinpterochiroptera</taxon>
        <taxon>Pteropodoidea</taxon>
        <taxon>Pteropodidae</taxon>
        <taxon>Rousettinae</taxon>
        <taxon>Rousettus</taxon>
    </lineage>
</organism>
<feature type="region of interest" description="Disordered" evidence="1">
    <location>
        <begin position="1"/>
        <end position="31"/>
    </location>
</feature>
<name>A0A7J8HRL2_ROUAE</name>
<accession>A0A7J8HRL2</accession>